<feature type="compositionally biased region" description="Acidic residues" evidence="1">
    <location>
        <begin position="416"/>
        <end position="456"/>
    </location>
</feature>
<proteinExistence type="predicted"/>
<sequence length="860" mass="92965">MQERQARNGKGTGKVSGAHQPRKSRRVNNIDRASAKMGNAQSRSLGANEYDATRGQAAKLFQLNWLFGLTTPEVTDPLNSSMENSRLLSDWEQVLDPHKAGVVPKAQFMQFVGSLIKVMSLLPGENPTADMNKDLWDQACAGAGKNAGESGIATSHVIQGLIGFSKNVNGIDADLEKVSSHLQKVLFCVSKLKDQKLGIAPDVSDVQILDDIDVLQFREFNDHRNAIHKERELEERMNAAAAAAEATAAAAAAKAARHTELEFSLEMSAESAETLWIDSIANRKSCAVPLERDSKTKLKRAVRKSKRISRVSSASSVSQSTEAADAGRISVDPPAPVTQPAADPPTPVMQPVVEPAAEPTAEPAAGQAAEPAANKPLVSPSPPRRTQKRNSITLKAPKPRAMPEAPLPPAGTDGNDSVEPEWIGGEEESEESDEEIEESDEEIEEDGEVAVDEDVEACSKRKKRARRQLPRKRKLDALQKKHQRGELVPATTLSQEPAVTKPASDEPSFPLWRNNPLGSISSVPLTSQDSLAGAALPNQRSEPSPSSFQVSAEPGGLRRGVSSFQGSASEMGVKPAKGQDRGQSRMSGSSGSAEPQLDSQVHAGRAMPQRQGARSVSPQGQRAADLIQNRDRVRSVVKDPLHGTSTERQDTGGQLRHGPALHKVLEQTPELKEDVRDNSRDVRELEHESSTLWQHRLRVKGDTCFHNPDAEEEGPEQAAGGDARKGRVAYAFSSQKSDHLAIDLRRKSDLTNWHMRAHTKLEKIEKTFCTPEAAASSVSTTMSTLAPPPVVGTRFCSPQDGTVPAFPTPQDVRHTEYRRDSGSLLDPLPSSLSEGSIGMPHRPLLITASCSERLLTTPTG</sequence>
<feature type="compositionally biased region" description="Polar residues" evidence="1">
    <location>
        <begin position="516"/>
        <end position="530"/>
    </location>
</feature>
<accession>A0AAE0L843</accession>
<evidence type="ECO:0000256" key="1">
    <source>
        <dbReference type="SAM" id="MobiDB-lite"/>
    </source>
</evidence>
<dbReference type="EMBL" id="LGRX02007323">
    <property type="protein sequence ID" value="KAK3275269.1"/>
    <property type="molecule type" value="Genomic_DNA"/>
</dbReference>
<dbReference type="AlphaFoldDB" id="A0AAE0L843"/>
<feature type="region of interest" description="Disordered" evidence="1">
    <location>
        <begin position="295"/>
        <end position="656"/>
    </location>
</feature>
<name>A0AAE0L843_9CHLO</name>
<feature type="region of interest" description="Disordered" evidence="1">
    <location>
        <begin position="802"/>
        <end position="826"/>
    </location>
</feature>
<feature type="compositionally biased region" description="Basic and acidic residues" evidence="1">
    <location>
        <begin position="811"/>
        <end position="821"/>
    </location>
</feature>
<feature type="compositionally biased region" description="Polar residues" evidence="1">
    <location>
        <begin position="538"/>
        <end position="550"/>
    </location>
</feature>
<evidence type="ECO:0000313" key="3">
    <source>
        <dbReference type="Proteomes" id="UP001190700"/>
    </source>
</evidence>
<feature type="compositionally biased region" description="Low complexity" evidence="1">
    <location>
        <begin position="354"/>
        <end position="373"/>
    </location>
</feature>
<organism evidence="2 3">
    <name type="scientific">Cymbomonas tetramitiformis</name>
    <dbReference type="NCBI Taxonomy" id="36881"/>
    <lineage>
        <taxon>Eukaryota</taxon>
        <taxon>Viridiplantae</taxon>
        <taxon>Chlorophyta</taxon>
        <taxon>Pyramimonadophyceae</taxon>
        <taxon>Pyramimonadales</taxon>
        <taxon>Pyramimonadaceae</taxon>
        <taxon>Cymbomonas</taxon>
    </lineage>
</organism>
<feature type="compositionally biased region" description="Basic and acidic residues" evidence="1">
    <location>
        <begin position="628"/>
        <end position="650"/>
    </location>
</feature>
<feature type="compositionally biased region" description="Pro residues" evidence="1">
    <location>
        <begin position="333"/>
        <end position="348"/>
    </location>
</feature>
<protein>
    <submittedName>
        <fullName evidence="2">Uncharacterized protein</fullName>
    </submittedName>
</protein>
<feature type="region of interest" description="Disordered" evidence="1">
    <location>
        <begin position="1"/>
        <end position="45"/>
    </location>
</feature>
<feature type="compositionally biased region" description="Basic residues" evidence="1">
    <location>
        <begin position="297"/>
        <end position="309"/>
    </location>
</feature>
<feature type="compositionally biased region" description="Basic residues" evidence="1">
    <location>
        <begin position="460"/>
        <end position="474"/>
    </location>
</feature>
<evidence type="ECO:0000313" key="2">
    <source>
        <dbReference type="EMBL" id="KAK3275269.1"/>
    </source>
</evidence>
<keyword evidence="3" id="KW-1185">Reference proteome</keyword>
<gene>
    <name evidence="2" type="ORF">CYMTET_16588</name>
</gene>
<dbReference type="Proteomes" id="UP001190700">
    <property type="component" value="Unassembled WGS sequence"/>
</dbReference>
<comment type="caution">
    <text evidence="2">The sequence shown here is derived from an EMBL/GenBank/DDBJ whole genome shotgun (WGS) entry which is preliminary data.</text>
</comment>
<reference evidence="2 3" key="1">
    <citation type="journal article" date="2015" name="Genome Biol. Evol.">
        <title>Comparative Genomics of a Bacterivorous Green Alga Reveals Evolutionary Causalities and Consequences of Phago-Mixotrophic Mode of Nutrition.</title>
        <authorList>
            <person name="Burns J.A."/>
            <person name="Paasch A."/>
            <person name="Narechania A."/>
            <person name="Kim E."/>
        </authorList>
    </citation>
    <scope>NUCLEOTIDE SEQUENCE [LARGE SCALE GENOMIC DNA]</scope>
    <source>
        <strain evidence="2 3">PLY_AMNH</strain>
    </source>
</reference>